<accession>A0A5C7IX64</accession>
<name>A0A5C7IX64_9ROSI</name>
<evidence type="ECO:0000313" key="1">
    <source>
        <dbReference type="EMBL" id="TXG73679.1"/>
    </source>
</evidence>
<gene>
    <name evidence="1" type="ORF">EZV62_002258</name>
</gene>
<evidence type="ECO:0000313" key="2">
    <source>
        <dbReference type="Proteomes" id="UP000323000"/>
    </source>
</evidence>
<comment type="caution">
    <text evidence="1">The sequence shown here is derived from an EMBL/GenBank/DDBJ whole genome shotgun (WGS) entry which is preliminary data.</text>
</comment>
<sequence>MSNNRLCNNCKSDPMNSPDRQVSDQINYELVVLGWFKKLELGVQNDLIRELSSKVIQSGSTSIDDHKLDPSESEEDFRLRKFKDLLEKYPTNSKKAFGTKVLKAYVISHGHSNLSLKRQVCTSTSSSVDHDHDHHHECNFLNNYKLHDRFFKVKSLDHLLRGVISQTDHNHEESSDSLKLELFKIRTLVIRGGGGGGTQGGSQGSSDEQVQQ</sequence>
<organism evidence="1 2">
    <name type="scientific">Acer yangbiense</name>
    <dbReference type="NCBI Taxonomy" id="1000413"/>
    <lineage>
        <taxon>Eukaryota</taxon>
        <taxon>Viridiplantae</taxon>
        <taxon>Streptophyta</taxon>
        <taxon>Embryophyta</taxon>
        <taxon>Tracheophyta</taxon>
        <taxon>Spermatophyta</taxon>
        <taxon>Magnoliopsida</taxon>
        <taxon>eudicotyledons</taxon>
        <taxon>Gunneridae</taxon>
        <taxon>Pentapetalae</taxon>
        <taxon>rosids</taxon>
        <taxon>malvids</taxon>
        <taxon>Sapindales</taxon>
        <taxon>Sapindaceae</taxon>
        <taxon>Hippocastanoideae</taxon>
        <taxon>Acereae</taxon>
        <taxon>Acer</taxon>
    </lineage>
</organism>
<dbReference type="EMBL" id="VAHF01000001">
    <property type="protein sequence ID" value="TXG73679.1"/>
    <property type="molecule type" value="Genomic_DNA"/>
</dbReference>
<reference evidence="2" key="1">
    <citation type="journal article" date="2019" name="Gigascience">
        <title>De novo genome assembly of the endangered Acer yangbiense, a plant species with extremely small populations endemic to Yunnan Province, China.</title>
        <authorList>
            <person name="Yang J."/>
            <person name="Wariss H.M."/>
            <person name="Tao L."/>
            <person name="Zhang R."/>
            <person name="Yun Q."/>
            <person name="Hollingsworth P."/>
            <person name="Dao Z."/>
            <person name="Luo G."/>
            <person name="Guo H."/>
            <person name="Ma Y."/>
            <person name="Sun W."/>
        </authorList>
    </citation>
    <scope>NUCLEOTIDE SEQUENCE [LARGE SCALE GENOMIC DNA]</scope>
    <source>
        <strain evidence="2">cv. Malutang</strain>
    </source>
</reference>
<keyword evidence="2" id="KW-1185">Reference proteome</keyword>
<dbReference type="Proteomes" id="UP000323000">
    <property type="component" value="Chromosome 1"/>
</dbReference>
<protein>
    <submittedName>
        <fullName evidence="1">Uncharacterized protein</fullName>
    </submittedName>
</protein>
<proteinExistence type="predicted"/>
<dbReference type="AlphaFoldDB" id="A0A5C7IX64"/>